<keyword evidence="4 6" id="KW-1133">Transmembrane helix</keyword>
<feature type="non-terminal residue" evidence="8">
    <location>
        <position position="1"/>
    </location>
</feature>
<keyword evidence="3 6" id="KW-0812">Transmembrane</keyword>
<gene>
    <name evidence="8" type="ORF">BJ554DRAFT_8238</name>
</gene>
<feature type="non-terminal residue" evidence="8">
    <location>
        <position position="283"/>
    </location>
</feature>
<dbReference type="GO" id="GO:0005384">
    <property type="term" value="F:manganese ion transmembrane transporter activity"/>
    <property type="evidence" value="ECO:0007669"/>
    <property type="project" value="TreeGrafter"/>
</dbReference>
<sequence length="283" mass="29985">QAHLGSLRESDAVPRVAPERPASPGGGETADTPAAADPGAGPREGHRGPGEATGAPEGGGAAASPYAEAREPLLFSLLMILVSELGDKTFLIAAIMAMTHSPLQIFSAAFSALVVMSVLSAALGYALPNLIPKVYTIYLAALLFFVFGVKMLKDGLGMDPDEINHEIDEVQVELADKDVSVRDAAVEDGKAPFLQAGPAPPGRDARSAVERFLGLVFSKTWVTTFVLTFLAEWGDRSQIATIALAAANVRRFAQAGGARANWRFRFPLTFFSLSEPEYVLGHH</sequence>
<dbReference type="PROSITE" id="PS01214">
    <property type="entry name" value="UPF0016"/>
    <property type="match status" value="1"/>
</dbReference>
<evidence type="ECO:0000256" key="1">
    <source>
        <dbReference type="ARBA" id="ARBA00004141"/>
    </source>
</evidence>
<dbReference type="GO" id="GO:0032468">
    <property type="term" value="P:Golgi calcium ion homeostasis"/>
    <property type="evidence" value="ECO:0007669"/>
    <property type="project" value="TreeGrafter"/>
</dbReference>
<feature type="transmembrane region" description="Helical" evidence="6">
    <location>
        <begin position="134"/>
        <end position="152"/>
    </location>
</feature>
<accession>A0A8H7ZV03</accession>
<evidence type="ECO:0000313" key="9">
    <source>
        <dbReference type="Proteomes" id="UP000673691"/>
    </source>
</evidence>
<feature type="compositionally biased region" description="Basic and acidic residues" evidence="7">
    <location>
        <begin position="1"/>
        <end position="12"/>
    </location>
</feature>
<dbReference type="PANTHER" id="PTHR12608">
    <property type="entry name" value="TRANSMEMBRANE PROTEIN HTP-1 RELATED"/>
    <property type="match status" value="1"/>
</dbReference>
<comment type="caution">
    <text evidence="8">The sequence shown here is derived from an EMBL/GenBank/DDBJ whole genome shotgun (WGS) entry which is preliminary data.</text>
</comment>
<evidence type="ECO:0000256" key="4">
    <source>
        <dbReference type="ARBA" id="ARBA00022989"/>
    </source>
</evidence>
<feature type="compositionally biased region" description="Low complexity" evidence="7">
    <location>
        <begin position="29"/>
        <end position="41"/>
    </location>
</feature>
<name>A0A8H7ZV03_9FUNG</name>
<comment type="subcellular location">
    <subcellularLocation>
        <location evidence="1 6">Membrane</location>
        <topology evidence="1 6">Multi-pass membrane protein</topology>
    </subcellularLocation>
</comment>
<dbReference type="EMBL" id="JAEFCI010006277">
    <property type="protein sequence ID" value="KAG5459805.1"/>
    <property type="molecule type" value="Genomic_DNA"/>
</dbReference>
<organism evidence="8 9">
    <name type="scientific">Olpidium bornovanus</name>
    <dbReference type="NCBI Taxonomy" id="278681"/>
    <lineage>
        <taxon>Eukaryota</taxon>
        <taxon>Fungi</taxon>
        <taxon>Fungi incertae sedis</taxon>
        <taxon>Olpidiomycota</taxon>
        <taxon>Olpidiomycotina</taxon>
        <taxon>Olpidiomycetes</taxon>
        <taxon>Olpidiales</taxon>
        <taxon>Olpidiaceae</taxon>
        <taxon>Olpidium</taxon>
    </lineage>
</organism>
<keyword evidence="9" id="KW-1185">Reference proteome</keyword>
<dbReference type="InterPro" id="IPR049555">
    <property type="entry name" value="GDT1-like_CS"/>
</dbReference>
<dbReference type="InterPro" id="IPR001727">
    <property type="entry name" value="GDT1-like"/>
</dbReference>
<feature type="transmembrane region" description="Helical" evidence="6">
    <location>
        <begin position="73"/>
        <end position="98"/>
    </location>
</feature>
<dbReference type="AlphaFoldDB" id="A0A8H7ZV03"/>
<dbReference type="PANTHER" id="PTHR12608:SF1">
    <property type="entry name" value="TRANSMEMBRANE PROTEIN 165"/>
    <property type="match status" value="1"/>
</dbReference>
<dbReference type="GO" id="GO:0015085">
    <property type="term" value="F:calcium ion transmembrane transporter activity"/>
    <property type="evidence" value="ECO:0007669"/>
    <property type="project" value="TreeGrafter"/>
</dbReference>
<dbReference type="OrthoDB" id="442680at2759"/>
<comment type="similarity">
    <text evidence="2 6">Belongs to the GDT1 family.</text>
</comment>
<evidence type="ECO:0000256" key="7">
    <source>
        <dbReference type="SAM" id="MobiDB-lite"/>
    </source>
</evidence>
<evidence type="ECO:0000256" key="3">
    <source>
        <dbReference type="ARBA" id="ARBA00022692"/>
    </source>
</evidence>
<comment type="caution">
    <text evidence="6">Lacks conserved residue(s) required for the propagation of feature annotation.</text>
</comment>
<protein>
    <recommendedName>
        <fullName evidence="6">GDT1 family protein</fullName>
    </recommendedName>
</protein>
<reference evidence="8 9" key="1">
    <citation type="journal article" name="Sci. Rep.">
        <title>Genome-scale phylogenetic analyses confirm Olpidium as the closest living zoosporic fungus to the non-flagellated, terrestrial fungi.</title>
        <authorList>
            <person name="Chang Y."/>
            <person name="Rochon D."/>
            <person name="Sekimoto S."/>
            <person name="Wang Y."/>
            <person name="Chovatia M."/>
            <person name="Sandor L."/>
            <person name="Salamov A."/>
            <person name="Grigoriev I.V."/>
            <person name="Stajich J.E."/>
            <person name="Spatafora J.W."/>
        </authorList>
    </citation>
    <scope>NUCLEOTIDE SEQUENCE [LARGE SCALE GENOMIC DNA]</scope>
    <source>
        <strain evidence="8">S191</strain>
    </source>
</reference>
<dbReference type="Pfam" id="PF01169">
    <property type="entry name" value="GDT1"/>
    <property type="match status" value="2"/>
</dbReference>
<feature type="transmembrane region" description="Helical" evidence="6">
    <location>
        <begin position="105"/>
        <end position="128"/>
    </location>
</feature>
<dbReference type="GO" id="GO:0000329">
    <property type="term" value="C:fungal-type vacuole membrane"/>
    <property type="evidence" value="ECO:0007669"/>
    <property type="project" value="TreeGrafter"/>
</dbReference>
<keyword evidence="5 6" id="KW-0472">Membrane</keyword>
<evidence type="ECO:0000256" key="2">
    <source>
        <dbReference type="ARBA" id="ARBA00009190"/>
    </source>
</evidence>
<feature type="region of interest" description="Disordered" evidence="7">
    <location>
        <begin position="1"/>
        <end position="63"/>
    </location>
</feature>
<evidence type="ECO:0000313" key="8">
    <source>
        <dbReference type="EMBL" id="KAG5459805.1"/>
    </source>
</evidence>
<evidence type="ECO:0000256" key="5">
    <source>
        <dbReference type="ARBA" id="ARBA00023136"/>
    </source>
</evidence>
<evidence type="ECO:0000256" key="6">
    <source>
        <dbReference type="RuleBase" id="RU365102"/>
    </source>
</evidence>
<proteinExistence type="inferred from homology"/>
<dbReference type="Proteomes" id="UP000673691">
    <property type="component" value="Unassembled WGS sequence"/>
</dbReference>
<dbReference type="GO" id="GO:0032472">
    <property type="term" value="P:Golgi calcium ion transport"/>
    <property type="evidence" value="ECO:0007669"/>
    <property type="project" value="TreeGrafter"/>
</dbReference>
<dbReference type="GO" id="GO:0005794">
    <property type="term" value="C:Golgi apparatus"/>
    <property type="evidence" value="ECO:0007669"/>
    <property type="project" value="TreeGrafter"/>
</dbReference>